<feature type="compositionally biased region" description="Low complexity" evidence="1">
    <location>
        <begin position="422"/>
        <end position="438"/>
    </location>
</feature>
<dbReference type="Pfam" id="PF15363">
    <property type="entry name" value="BTBD8_C"/>
    <property type="match status" value="1"/>
</dbReference>
<dbReference type="PANTHER" id="PTHR22427:SF8">
    <property type="entry name" value="PROLINE-RICH PROTEIN 36"/>
    <property type="match status" value="1"/>
</dbReference>
<keyword evidence="4" id="KW-1185">Reference proteome</keyword>
<feature type="region of interest" description="Disordered" evidence="1">
    <location>
        <begin position="948"/>
        <end position="968"/>
    </location>
</feature>
<feature type="compositionally biased region" description="Low complexity" evidence="1">
    <location>
        <begin position="188"/>
        <end position="210"/>
    </location>
</feature>
<feature type="compositionally biased region" description="Basic and acidic residues" evidence="1">
    <location>
        <begin position="54"/>
        <end position="64"/>
    </location>
</feature>
<feature type="compositionally biased region" description="Polar residues" evidence="1">
    <location>
        <begin position="1956"/>
        <end position="1965"/>
    </location>
</feature>
<feature type="compositionally biased region" description="Low complexity" evidence="1">
    <location>
        <begin position="1909"/>
        <end position="1931"/>
    </location>
</feature>
<comment type="caution">
    <text evidence="3">The sequence shown here is derived from an EMBL/GenBank/DDBJ whole genome shotgun (WGS) entry which is preliminary data.</text>
</comment>
<feature type="compositionally biased region" description="Basic and acidic residues" evidence="1">
    <location>
        <begin position="405"/>
        <end position="418"/>
    </location>
</feature>
<feature type="compositionally biased region" description="Low complexity" evidence="1">
    <location>
        <begin position="722"/>
        <end position="734"/>
    </location>
</feature>
<dbReference type="PANTHER" id="PTHR22427">
    <property type="entry name" value="GH15728P"/>
    <property type="match status" value="1"/>
</dbReference>
<feature type="compositionally biased region" description="Acidic residues" evidence="1">
    <location>
        <begin position="1269"/>
        <end position="1278"/>
    </location>
</feature>
<feature type="compositionally biased region" description="Low complexity" evidence="1">
    <location>
        <begin position="574"/>
        <end position="596"/>
    </location>
</feature>
<feature type="compositionally biased region" description="Acidic residues" evidence="1">
    <location>
        <begin position="1137"/>
        <end position="1162"/>
    </location>
</feature>
<feature type="region of interest" description="Disordered" evidence="1">
    <location>
        <begin position="1"/>
        <end position="235"/>
    </location>
</feature>
<feature type="region of interest" description="Disordered" evidence="1">
    <location>
        <begin position="2051"/>
        <end position="2074"/>
    </location>
</feature>
<feature type="compositionally biased region" description="Polar residues" evidence="1">
    <location>
        <begin position="1056"/>
        <end position="1068"/>
    </location>
</feature>
<feature type="compositionally biased region" description="Acidic residues" evidence="1">
    <location>
        <begin position="1597"/>
        <end position="1614"/>
    </location>
</feature>
<feature type="compositionally biased region" description="Low complexity" evidence="1">
    <location>
        <begin position="2051"/>
        <end position="2062"/>
    </location>
</feature>
<protein>
    <recommendedName>
        <fullName evidence="2">BTB/POZ domain-containing protein</fullName>
    </recommendedName>
</protein>
<feature type="region of interest" description="Disordered" evidence="1">
    <location>
        <begin position="1764"/>
        <end position="1784"/>
    </location>
</feature>
<evidence type="ECO:0000313" key="3">
    <source>
        <dbReference type="EMBL" id="KAI2666945.1"/>
    </source>
</evidence>
<feature type="compositionally biased region" description="Basic and acidic residues" evidence="1">
    <location>
        <begin position="551"/>
        <end position="562"/>
    </location>
</feature>
<feature type="region of interest" description="Disordered" evidence="1">
    <location>
        <begin position="405"/>
        <end position="619"/>
    </location>
</feature>
<proteinExistence type="predicted"/>
<dbReference type="InterPro" id="IPR027907">
    <property type="entry name" value="BTBD8_C"/>
</dbReference>
<feature type="region of interest" description="Disordered" evidence="1">
    <location>
        <begin position="1909"/>
        <end position="1976"/>
    </location>
</feature>
<accession>A0ABQ8MW65</accession>
<feature type="compositionally biased region" description="Pro residues" evidence="1">
    <location>
        <begin position="1026"/>
        <end position="1035"/>
    </location>
</feature>
<dbReference type="EMBL" id="JACTAM010000003">
    <property type="protein sequence ID" value="KAI2666945.1"/>
    <property type="molecule type" value="Genomic_DNA"/>
</dbReference>
<feature type="compositionally biased region" description="Acidic residues" evidence="1">
    <location>
        <begin position="1329"/>
        <end position="1344"/>
    </location>
</feature>
<feature type="compositionally biased region" description="Basic and acidic residues" evidence="1">
    <location>
        <begin position="1279"/>
        <end position="1301"/>
    </location>
</feature>
<feature type="region of interest" description="Disordered" evidence="1">
    <location>
        <begin position="687"/>
        <end position="880"/>
    </location>
</feature>
<feature type="domain" description="BTB/POZ" evidence="2">
    <location>
        <begin position="2031"/>
        <end position="2074"/>
    </location>
</feature>
<feature type="compositionally biased region" description="Polar residues" evidence="1">
    <location>
        <begin position="87"/>
        <end position="114"/>
    </location>
</feature>
<feature type="compositionally biased region" description="Low complexity" evidence="1">
    <location>
        <begin position="121"/>
        <end position="143"/>
    </location>
</feature>
<feature type="compositionally biased region" description="Low complexity" evidence="1">
    <location>
        <begin position="71"/>
        <end position="86"/>
    </location>
</feature>
<feature type="region of interest" description="Disordered" evidence="1">
    <location>
        <begin position="902"/>
        <end position="927"/>
    </location>
</feature>
<feature type="compositionally biased region" description="Basic and acidic residues" evidence="1">
    <location>
        <begin position="736"/>
        <end position="745"/>
    </location>
</feature>
<feature type="region of interest" description="Disordered" evidence="1">
    <location>
        <begin position="1188"/>
        <end position="1452"/>
    </location>
</feature>
<evidence type="ECO:0000259" key="2">
    <source>
        <dbReference type="Pfam" id="PF15363"/>
    </source>
</evidence>
<feature type="compositionally biased region" description="Basic and acidic residues" evidence="1">
    <location>
        <begin position="1234"/>
        <end position="1256"/>
    </location>
</feature>
<feature type="region of interest" description="Disordered" evidence="1">
    <location>
        <begin position="1468"/>
        <end position="1623"/>
    </location>
</feature>
<feature type="compositionally biased region" description="Acidic residues" evidence="1">
    <location>
        <begin position="1941"/>
        <end position="1952"/>
    </location>
</feature>
<feature type="compositionally biased region" description="Low complexity" evidence="1">
    <location>
        <begin position="514"/>
        <end position="523"/>
    </location>
</feature>
<feature type="compositionally biased region" description="Low complexity" evidence="1">
    <location>
        <begin position="529"/>
        <end position="550"/>
    </location>
</feature>
<dbReference type="Proteomes" id="UP000830375">
    <property type="component" value="Unassembled WGS sequence"/>
</dbReference>
<feature type="compositionally biased region" description="Polar residues" evidence="1">
    <location>
        <begin position="37"/>
        <end position="53"/>
    </location>
</feature>
<feature type="compositionally biased region" description="Low complexity" evidence="1">
    <location>
        <begin position="168"/>
        <end position="180"/>
    </location>
</feature>
<feature type="compositionally biased region" description="Polar residues" evidence="1">
    <location>
        <begin position="1764"/>
        <end position="1778"/>
    </location>
</feature>
<feature type="compositionally biased region" description="Polar residues" evidence="1">
    <location>
        <begin position="1359"/>
        <end position="1389"/>
    </location>
</feature>
<feature type="compositionally biased region" description="Acidic residues" evidence="1">
    <location>
        <begin position="1069"/>
        <end position="1093"/>
    </location>
</feature>
<gene>
    <name evidence="3" type="ORF">H4Q32_029274</name>
</gene>
<evidence type="ECO:0000313" key="4">
    <source>
        <dbReference type="Proteomes" id="UP000830375"/>
    </source>
</evidence>
<feature type="compositionally biased region" description="Low complexity" evidence="1">
    <location>
        <begin position="444"/>
        <end position="493"/>
    </location>
</feature>
<organism evidence="3 4">
    <name type="scientific">Labeo rohita</name>
    <name type="common">Indian major carp</name>
    <name type="synonym">Cyprinus rohita</name>
    <dbReference type="NCBI Taxonomy" id="84645"/>
    <lineage>
        <taxon>Eukaryota</taxon>
        <taxon>Metazoa</taxon>
        <taxon>Chordata</taxon>
        <taxon>Craniata</taxon>
        <taxon>Vertebrata</taxon>
        <taxon>Euteleostomi</taxon>
        <taxon>Actinopterygii</taxon>
        <taxon>Neopterygii</taxon>
        <taxon>Teleostei</taxon>
        <taxon>Ostariophysi</taxon>
        <taxon>Cypriniformes</taxon>
        <taxon>Cyprinidae</taxon>
        <taxon>Labeoninae</taxon>
        <taxon>Labeonini</taxon>
        <taxon>Labeo</taxon>
    </lineage>
</organism>
<name>A0ABQ8MW65_LABRO</name>
<feature type="region of interest" description="Disordered" evidence="1">
    <location>
        <begin position="1015"/>
        <end position="1163"/>
    </location>
</feature>
<evidence type="ECO:0000256" key="1">
    <source>
        <dbReference type="SAM" id="MobiDB-lite"/>
    </source>
</evidence>
<feature type="region of interest" description="Disordered" evidence="1">
    <location>
        <begin position="1723"/>
        <end position="1743"/>
    </location>
</feature>
<feature type="compositionally biased region" description="Polar residues" evidence="1">
    <location>
        <begin position="563"/>
        <end position="573"/>
    </location>
</feature>
<feature type="compositionally biased region" description="Low complexity" evidence="1">
    <location>
        <begin position="1541"/>
        <end position="1565"/>
    </location>
</feature>
<feature type="compositionally biased region" description="Low complexity" evidence="1">
    <location>
        <begin position="1016"/>
        <end position="1025"/>
    </location>
</feature>
<feature type="compositionally biased region" description="Polar residues" evidence="1">
    <location>
        <begin position="1469"/>
        <end position="1491"/>
    </location>
</feature>
<sequence length="2074" mass="223734">MKPDGVDTATMEPMEALNAGPAVEVAPAGEAQDQALPATQTEGEPQQTEATNKTGKDKPVDPKAKTKAPAKTKTATAGTKASTTSSRPTTGQSRLTNGAQKTQANGLTKKTTTAGLEKKTSTTAATKKPVSSTPAPTTKSPTKVAEKKPVGAARPASAPANGVKSTGAAQPIKKAPAAPANGLKSKPKTAAPAPRPATASTAKTSTTSSPKPDRPPVAKTTSLHKRTNSLNSPYINFTRGDADIMQISRYPRQMHRDVRMVIVQGDNMSHAGNHNIELTGADLRCLQSAMNSEGVFCCLFIEAMGPVKELRLMTSSIVCQSLAQEEVVFLIAAVASGEVLPLTNVYLFIDLASLFQSLHCWIALSPSLSPDTEYIGPHNFVECHPRPSRRNVELLEHVSLFRTGETHAVERRQRKSEAARPTGSRSAGTAPAARSSPAAPKPGTPTTASKTSTGTSRPTTATPKTPSATAKPSPAKTTAPPAGRTPTPKTTTPVKKDVSKQPSTPAAKKPTSSPLTRPAPTKTTKPDTPKSASATKAESATKKPTTSSKVADVKTSKPKESKATPSKEVSASLKTTGSKPSTKTSSPKKSVGSSTPMPLKGGPKASQPAEPAATEAEKKDVVPAVVAATTAAAAVVSLVTSEETPEDSAMAFVPAATEEAPKDLSTQVNPAVSEVKLEDSFTTSILASCEDSKEDSKEMATPVTAPTTMEAPEDKVTPVIPPVTEETSEESVTSFRPEEAPEDRTMSVIPPTSDEVQDETVSPDIPSEETPEELNTSVIPPTSYEAREETVSPVIPSEETPEDITTSVIPPTSYEAREESVSPVITFEETPEEVTTSVIPPTSYEAREETVSPVIPSEETPEDVTTSVIPPTSYEAREETVSPVISAAFEETPEDVTTAVISPTSYEAPEKSISPVIPPASDEISEENASVIPATSYEATVESASPVISPAFEEEPEDTVTPVISPTSDEVELVYPQDIPQSVHQSMDTYKDDNVMSQLAAEVDLVSLEEPVPAVSPLGTTVLSPPSSPTGPPSMPDELPSSAPFLGSQGPAEPWAQSSSLYPSSATVENEEQDEERQHDEESEQDDEKDQDDIQIPSAAENVIEDFDLMGSTERDHIRTAAPVSPLQEREEAVEKAEEEINEDNEEEEEEKDEEDEEEDEVKEIGIQELVTQTEKVDFNKGVADFASSDWGMMQSDDMYSSEKHDSEVTSPLRAEDMSYSSEKQDSEVTSPLKAEDSCSAKETGDFIMTEADKEQPFTGPPGIQSFGSEDEEEDEEEERLKKDLDLELEHDDEHHKQQKDLEEEDKDVEMVHKGMAESELGVCRNDGNEDEDEEDDDDNDDYREESHLDLSSVGHTAPETSMPLTAAWSNSNPFSDTWAQPSSVLSESKLSDFRVQDPDTLTKFPADPDTTTTFSADPDTPPKSPAEAFLDMSPPLIQASEPQTDIQEETVGSVPVESCILAPPAIGMSQSSTLSGTALAAHSSSETSTPEELRDYDSSSGVESRSDKQQTPVPAMQTDMEQDLGIHLERGDGEEEEAETLPADEVLGDAATAPASVPSSPSTSGDEASDTEGEMQINEPDVAVDDNATVPHDLAALEEDEEAPEQIGEEDGDTPQSANSVASYGFDCSASISNAHSMAESCGKSPGIFSLENEEQLPEEAKDPSFIKELTLPAAAAYSDELLGCPVDLLPIREPAERDAEFDEHYMLCSKTDPGAMEEMDAESPMHLSPQHGDDSDGQPPYYSTICDKTDNILAGKPRNTIQTGEHQLSPSQQENGNYPRLTQELNDNNYLAPLPNTHWQLQQPQPRVNVQHVDVPPRVPPTPLVPNVQLRRLEQHQLQLRHIRQRQEHEWLQRLCLEEERQRQEQQRALERQRRELLQLQLQQQQQEHRLRRQLLQRQLEMEQQQRLKQQSQVKGQVKGQPSLLSPSSGLCTIYEAMETSEEEEEDAENESTGSPNQTSHSIPTDLPLRVANGNLRRPPPQELDWNTKLDMVQQLINQALLLAGEDGCPPLLYLPGQGGGILSPLESSLWPHIMSHFDSAATVASVSSYSPSSQTSSPQGDWTVVELETHH</sequence>
<reference evidence="3 4" key="1">
    <citation type="submission" date="2022-01" db="EMBL/GenBank/DDBJ databases">
        <title>A high-quality chromosome-level genome assembly of rohu carp, Labeo rohita.</title>
        <authorList>
            <person name="Arick M.A. II"/>
            <person name="Hsu C.-Y."/>
            <person name="Magbanua Z."/>
            <person name="Pechanova O."/>
            <person name="Grover C."/>
            <person name="Miller E."/>
            <person name="Thrash A."/>
            <person name="Ezzel L."/>
            <person name="Alam S."/>
            <person name="Benzie J."/>
            <person name="Hamilton M."/>
            <person name="Karsi A."/>
            <person name="Lawrence M.L."/>
            <person name="Peterson D.G."/>
        </authorList>
    </citation>
    <scope>NUCLEOTIDE SEQUENCE [LARGE SCALE GENOMIC DNA]</scope>
    <source>
        <strain evidence="4">BAU-BD-2019</strain>
        <tissue evidence="3">Blood</tissue>
    </source>
</reference>